<gene>
    <name evidence="11" type="ORF">JGB26_10200</name>
</gene>
<keyword evidence="9" id="KW-0812">Transmembrane</keyword>
<feature type="compositionally biased region" description="Pro residues" evidence="8">
    <location>
        <begin position="303"/>
        <end position="327"/>
    </location>
</feature>
<protein>
    <recommendedName>
        <fullName evidence="1">non-specific serine/threonine protein kinase</fullName>
        <ecNumber evidence="1">2.7.11.1</ecNumber>
    </recommendedName>
</protein>
<dbReference type="PANTHER" id="PTHR43289:SF6">
    <property type="entry name" value="SERINE_THREONINE-PROTEIN KINASE NEKL-3"/>
    <property type="match status" value="1"/>
</dbReference>
<dbReference type="GO" id="GO:0004674">
    <property type="term" value="F:protein serine/threonine kinase activity"/>
    <property type="evidence" value="ECO:0007669"/>
    <property type="project" value="UniProtKB-KW"/>
</dbReference>
<evidence type="ECO:0000256" key="6">
    <source>
        <dbReference type="ARBA" id="ARBA00022840"/>
    </source>
</evidence>
<evidence type="ECO:0000256" key="4">
    <source>
        <dbReference type="ARBA" id="ARBA00022741"/>
    </source>
</evidence>
<evidence type="ECO:0000256" key="1">
    <source>
        <dbReference type="ARBA" id="ARBA00012513"/>
    </source>
</evidence>
<evidence type="ECO:0000313" key="11">
    <source>
        <dbReference type="EMBL" id="MBJ3807484.1"/>
    </source>
</evidence>
<dbReference type="PROSITE" id="PS00107">
    <property type="entry name" value="PROTEIN_KINASE_ATP"/>
    <property type="match status" value="1"/>
</dbReference>
<feature type="transmembrane region" description="Helical" evidence="9">
    <location>
        <begin position="348"/>
        <end position="368"/>
    </location>
</feature>
<proteinExistence type="predicted"/>
<evidence type="ECO:0000313" key="12">
    <source>
        <dbReference type="Proteomes" id="UP000634780"/>
    </source>
</evidence>
<accession>A0ABS0X362</accession>
<feature type="compositionally biased region" description="Gly residues" evidence="8">
    <location>
        <begin position="370"/>
        <end position="385"/>
    </location>
</feature>
<organism evidence="11 12">
    <name type="scientific">Streptomyces flavofungini</name>
    <dbReference type="NCBI Taxonomy" id="68200"/>
    <lineage>
        <taxon>Bacteria</taxon>
        <taxon>Bacillati</taxon>
        <taxon>Actinomycetota</taxon>
        <taxon>Actinomycetes</taxon>
        <taxon>Kitasatosporales</taxon>
        <taxon>Streptomycetaceae</taxon>
        <taxon>Streptomyces</taxon>
    </lineage>
</organism>
<keyword evidence="2 11" id="KW-0723">Serine/threonine-protein kinase</keyword>
<dbReference type="PROSITE" id="PS50011">
    <property type="entry name" value="PROTEIN_KINASE_DOM"/>
    <property type="match status" value="1"/>
</dbReference>
<evidence type="ECO:0000256" key="5">
    <source>
        <dbReference type="ARBA" id="ARBA00022777"/>
    </source>
</evidence>
<dbReference type="InterPro" id="IPR011009">
    <property type="entry name" value="Kinase-like_dom_sf"/>
</dbReference>
<keyword evidence="3" id="KW-0808">Transferase</keyword>
<feature type="compositionally biased region" description="Basic and acidic residues" evidence="8">
    <location>
        <begin position="328"/>
        <end position="340"/>
    </location>
</feature>
<dbReference type="InterPro" id="IPR000719">
    <property type="entry name" value="Prot_kinase_dom"/>
</dbReference>
<dbReference type="EMBL" id="JAEKOZ010000005">
    <property type="protein sequence ID" value="MBJ3807484.1"/>
    <property type="molecule type" value="Genomic_DNA"/>
</dbReference>
<evidence type="ECO:0000259" key="10">
    <source>
        <dbReference type="PROSITE" id="PS50011"/>
    </source>
</evidence>
<reference evidence="11 12" key="1">
    <citation type="submission" date="2020-12" db="EMBL/GenBank/DDBJ databases">
        <title>Streptomyces typhae sp. nov., a novel endophytic actinomycete isolated from the root of cattail pollen (Typha angustifolia L.).</title>
        <authorList>
            <person name="Peng C."/>
            <person name="Liu C."/>
        </authorList>
    </citation>
    <scope>NUCLEOTIDE SEQUENCE [LARGE SCALE GENOMIC DNA]</scope>
    <source>
        <strain evidence="11 12">JCM 4753</strain>
    </source>
</reference>
<keyword evidence="5 11" id="KW-0418">Kinase</keyword>
<dbReference type="Gene3D" id="1.10.510.10">
    <property type="entry name" value="Transferase(Phosphotransferase) domain 1"/>
    <property type="match status" value="1"/>
</dbReference>
<evidence type="ECO:0000256" key="7">
    <source>
        <dbReference type="PROSITE-ProRule" id="PRU10141"/>
    </source>
</evidence>
<evidence type="ECO:0000256" key="2">
    <source>
        <dbReference type="ARBA" id="ARBA00022527"/>
    </source>
</evidence>
<dbReference type="Proteomes" id="UP000634780">
    <property type="component" value="Unassembled WGS sequence"/>
</dbReference>
<keyword evidence="9" id="KW-1133">Transmembrane helix</keyword>
<dbReference type="RefSeq" id="WP_190116811.1">
    <property type="nucleotide sequence ID" value="NZ_BMVR01000006.1"/>
</dbReference>
<keyword evidence="12" id="KW-1185">Reference proteome</keyword>
<dbReference type="SUPFAM" id="SSF56112">
    <property type="entry name" value="Protein kinase-like (PK-like)"/>
    <property type="match status" value="1"/>
</dbReference>
<dbReference type="InterPro" id="IPR008271">
    <property type="entry name" value="Ser/Thr_kinase_AS"/>
</dbReference>
<keyword evidence="9" id="KW-0472">Membrane</keyword>
<feature type="binding site" evidence="7">
    <location>
        <position position="41"/>
    </location>
    <ligand>
        <name>ATP</name>
        <dbReference type="ChEBI" id="CHEBI:30616"/>
    </ligand>
</feature>
<feature type="domain" description="Protein kinase" evidence="10">
    <location>
        <begin position="12"/>
        <end position="274"/>
    </location>
</feature>
<keyword evidence="4 7" id="KW-0547">Nucleotide-binding</keyword>
<dbReference type="PANTHER" id="PTHR43289">
    <property type="entry name" value="MITOGEN-ACTIVATED PROTEIN KINASE KINASE KINASE 20-RELATED"/>
    <property type="match status" value="1"/>
</dbReference>
<feature type="region of interest" description="Disordered" evidence="8">
    <location>
        <begin position="368"/>
        <end position="439"/>
    </location>
</feature>
<name>A0ABS0X362_9ACTN</name>
<feature type="region of interest" description="Disordered" evidence="8">
    <location>
        <begin position="283"/>
        <end position="342"/>
    </location>
</feature>
<sequence>MSGQGDVLDGRFELLERLGSGGMGTVWRARDTVLHREVALKEVRPPGPEPTGDTSRLLRERVLREARALARLNHPHVVTIHHIVDVEPHPWLVMELLSGRTLQDFLEARTLPPREAARMGREVLTALRSAHAAGILHRDIKPANILLREPSPDRPDGVPPVVLTDFGIAALQGSTQLTVTGELIGSPEYIAPERVRGTGEGPAADLWSLGLVLYVAVEGVSPLRRLSTLATLAAVLDEPVPPPVRSGPLAPVLAALLVRDPALRPDAERLDAMLAAVADGGAWQPTETVPGPAVPPTETAPRPAFPPAAPPPPPGPPGRTHRQPPPDTHPDGTPRADRHGPARRRTPVIAAATVAVVLVAGVALAFALRDGGGGGTEGKGGGRTGGAETESASASTRTKGPAERPTGGTSAEPSDTPRRSTPPASPASSAPTTSAAPPASGRWIAQLHSEPGTSSAATRDRRLAAVRRTVPEARYLRSDDYASLRPGFWVFYAPGPFADGSAALRFCAERGRTSAHTCVGRYLSESAGDLGLQCKPPASSPAGRCVRS</sequence>
<dbReference type="CDD" id="cd14014">
    <property type="entry name" value="STKc_PknB_like"/>
    <property type="match status" value="1"/>
</dbReference>
<evidence type="ECO:0000256" key="3">
    <source>
        <dbReference type="ARBA" id="ARBA00022679"/>
    </source>
</evidence>
<comment type="caution">
    <text evidence="11">The sequence shown here is derived from an EMBL/GenBank/DDBJ whole genome shotgun (WGS) entry which is preliminary data.</text>
</comment>
<dbReference type="Pfam" id="PF00069">
    <property type="entry name" value="Pkinase"/>
    <property type="match status" value="1"/>
</dbReference>
<dbReference type="PROSITE" id="PS00108">
    <property type="entry name" value="PROTEIN_KINASE_ST"/>
    <property type="match status" value="1"/>
</dbReference>
<evidence type="ECO:0000256" key="9">
    <source>
        <dbReference type="SAM" id="Phobius"/>
    </source>
</evidence>
<dbReference type="InterPro" id="IPR017441">
    <property type="entry name" value="Protein_kinase_ATP_BS"/>
</dbReference>
<dbReference type="EC" id="2.7.11.1" evidence="1"/>
<keyword evidence="6 7" id="KW-0067">ATP-binding</keyword>
<dbReference type="SMART" id="SM00220">
    <property type="entry name" value="S_TKc"/>
    <property type="match status" value="1"/>
</dbReference>
<dbReference type="Gene3D" id="3.30.200.20">
    <property type="entry name" value="Phosphorylase Kinase, domain 1"/>
    <property type="match status" value="1"/>
</dbReference>
<evidence type="ECO:0000256" key="8">
    <source>
        <dbReference type="SAM" id="MobiDB-lite"/>
    </source>
</evidence>
<feature type="compositionally biased region" description="Low complexity" evidence="8">
    <location>
        <begin position="426"/>
        <end position="439"/>
    </location>
</feature>